<dbReference type="CDD" id="cd07025">
    <property type="entry name" value="Peptidase_S66"/>
    <property type="match status" value="1"/>
</dbReference>
<dbReference type="PANTHER" id="PTHR30237:SF2">
    <property type="entry name" value="MUREIN TETRAPEPTIDE CARBOXYPEPTIDASE"/>
    <property type="match status" value="1"/>
</dbReference>
<dbReference type="Pfam" id="PF02016">
    <property type="entry name" value="Peptidase_S66"/>
    <property type="match status" value="1"/>
</dbReference>
<evidence type="ECO:0000256" key="4">
    <source>
        <dbReference type="ARBA" id="ARBA00022801"/>
    </source>
</evidence>
<evidence type="ECO:0000256" key="2">
    <source>
        <dbReference type="ARBA" id="ARBA00022645"/>
    </source>
</evidence>
<evidence type="ECO:0000259" key="7">
    <source>
        <dbReference type="Pfam" id="PF02016"/>
    </source>
</evidence>
<keyword evidence="4 9" id="KW-0378">Hydrolase</keyword>
<dbReference type="InterPro" id="IPR040449">
    <property type="entry name" value="Peptidase_S66_N"/>
</dbReference>
<dbReference type="PANTHER" id="PTHR30237">
    <property type="entry name" value="MURAMOYLTETRAPEPTIDE CARBOXYPEPTIDASE"/>
    <property type="match status" value="1"/>
</dbReference>
<feature type="domain" description="LD-carboxypeptidase C-terminal" evidence="8">
    <location>
        <begin position="167"/>
        <end position="276"/>
    </location>
</feature>
<sequence>MKLSHGDRIALFAPAGAVSERELLAGIEILESWGLRIHIPERIFETHRYLAGPDESRAREFRELFLSGDFKALWAARGGFGSLKILPYLKELELTRRRSYPIIIGFSDLSLLLNHLFDRFQIPSWHAPTVTFLARLSKEACDKLKALLLGRERFKINGLPLIQGEAEGFLCGGNLASLASLLGTPYWPDLSGKILIIEETNEKLYRLERLFTQLALAGIFEKVSGLVIGDLCGLPPEGYLSILKEILPPDLPTGYAFKIGHFPESRAFPIGQRARLTISEGRALLFEIDK</sequence>
<evidence type="ECO:0000256" key="6">
    <source>
        <dbReference type="PIRSR" id="PIRSR028757-1"/>
    </source>
</evidence>
<feature type="active site" description="Nucleophile" evidence="6">
    <location>
        <position position="107"/>
    </location>
</feature>
<accession>A0A179D741</accession>
<dbReference type="Pfam" id="PF17676">
    <property type="entry name" value="Peptidase_S66C"/>
    <property type="match status" value="1"/>
</dbReference>
<feature type="active site" description="Charge relay system" evidence="6">
    <location>
        <position position="261"/>
    </location>
</feature>
<dbReference type="InterPro" id="IPR003507">
    <property type="entry name" value="S66_fam"/>
</dbReference>
<protein>
    <submittedName>
        <fullName evidence="9">Muramoyltetrapeptide carboxypeptidase</fullName>
        <ecNumber evidence="9">3.4.17.13</ecNumber>
    </submittedName>
</protein>
<dbReference type="GO" id="GO:0006508">
    <property type="term" value="P:proteolysis"/>
    <property type="evidence" value="ECO:0007669"/>
    <property type="project" value="UniProtKB-KW"/>
</dbReference>
<dbReference type="PIRSF" id="PIRSF028757">
    <property type="entry name" value="LD-carboxypeptidase"/>
    <property type="match status" value="1"/>
</dbReference>
<dbReference type="GO" id="GO:0008236">
    <property type="term" value="F:serine-type peptidase activity"/>
    <property type="evidence" value="ECO:0007669"/>
    <property type="project" value="UniProtKB-KW"/>
</dbReference>
<keyword evidence="2 9" id="KW-0121">Carboxypeptidase</keyword>
<reference evidence="9 10" key="1">
    <citation type="submission" date="2016-04" db="EMBL/GenBank/DDBJ databases">
        <title>Genome analysis of Thermosulfurimonas dismutans, the first thermophilic sulfur-disproportionating bacterium of the phylum Thermodesulfobacteria.</title>
        <authorList>
            <person name="Mardanov A.V."/>
            <person name="Beletsky A.V."/>
            <person name="Kadnikov V.V."/>
            <person name="Slobodkin A.I."/>
            <person name="Ravin N.V."/>
        </authorList>
    </citation>
    <scope>NUCLEOTIDE SEQUENCE [LARGE SCALE GENOMIC DNA]</scope>
    <source>
        <strain evidence="9 10">S95</strain>
    </source>
</reference>
<dbReference type="EC" id="3.4.17.13" evidence="9"/>
<proteinExistence type="inferred from homology"/>
<comment type="caution">
    <text evidence="9">The sequence shown here is derived from an EMBL/GenBank/DDBJ whole genome shotgun (WGS) entry which is preliminary data.</text>
</comment>
<dbReference type="InterPro" id="IPR040921">
    <property type="entry name" value="Peptidase_S66C"/>
</dbReference>
<evidence type="ECO:0000259" key="8">
    <source>
        <dbReference type="Pfam" id="PF17676"/>
    </source>
</evidence>
<feature type="domain" description="LD-carboxypeptidase N-terminal" evidence="7">
    <location>
        <begin position="9"/>
        <end position="127"/>
    </location>
</feature>
<dbReference type="Gene3D" id="3.40.50.10740">
    <property type="entry name" value="Class I glutamine amidotransferase-like"/>
    <property type="match status" value="1"/>
</dbReference>
<dbReference type="STRING" id="999894.TDIS_0077"/>
<evidence type="ECO:0000256" key="1">
    <source>
        <dbReference type="ARBA" id="ARBA00010233"/>
    </source>
</evidence>
<evidence type="ECO:0000313" key="10">
    <source>
        <dbReference type="Proteomes" id="UP000078390"/>
    </source>
</evidence>
<dbReference type="InterPro" id="IPR029062">
    <property type="entry name" value="Class_I_gatase-like"/>
</dbReference>
<gene>
    <name evidence="9" type="ORF">TDIS_0077</name>
</gene>
<dbReference type="Proteomes" id="UP000078390">
    <property type="component" value="Unassembled WGS sequence"/>
</dbReference>
<dbReference type="SUPFAM" id="SSF141986">
    <property type="entry name" value="LD-carboxypeptidase A C-terminal domain-like"/>
    <property type="match status" value="1"/>
</dbReference>
<dbReference type="RefSeq" id="WP_068668161.1">
    <property type="nucleotide sequence ID" value="NZ_LWLG01000001.1"/>
</dbReference>
<dbReference type="Gene3D" id="3.50.30.60">
    <property type="entry name" value="LD-carboxypeptidase A C-terminal domain-like"/>
    <property type="match status" value="1"/>
</dbReference>
<organism evidence="9 10">
    <name type="scientific">Thermosulfurimonas dismutans</name>
    <dbReference type="NCBI Taxonomy" id="999894"/>
    <lineage>
        <taxon>Bacteria</taxon>
        <taxon>Pseudomonadati</taxon>
        <taxon>Thermodesulfobacteriota</taxon>
        <taxon>Thermodesulfobacteria</taxon>
        <taxon>Thermodesulfobacteriales</taxon>
        <taxon>Thermodesulfobacteriaceae</taxon>
        <taxon>Thermosulfurimonas</taxon>
    </lineage>
</organism>
<keyword evidence="5" id="KW-0720">Serine protease</keyword>
<dbReference type="InterPro" id="IPR027478">
    <property type="entry name" value="LdcA_N"/>
</dbReference>
<name>A0A179D741_9BACT</name>
<dbReference type="AlphaFoldDB" id="A0A179D741"/>
<feature type="active site" description="Charge relay system" evidence="6">
    <location>
        <position position="198"/>
    </location>
</feature>
<dbReference type="InterPro" id="IPR027461">
    <property type="entry name" value="Carboxypeptidase_A_C_sf"/>
</dbReference>
<evidence type="ECO:0000256" key="5">
    <source>
        <dbReference type="ARBA" id="ARBA00022825"/>
    </source>
</evidence>
<evidence type="ECO:0000256" key="3">
    <source>
        <dbReference type="ARBA" id="ARBA00022670"/>
    </source>
</evidence>
<dbReference type="OrthoDB" id="9807329at2"/>
<dbReference type="EMBL" id="LWLG01000001">
    <property type="protein sequence ID" value="OAQ21559.1"/>
    <property type="molecule type" value="Genomic_DNA"/>
</dbReference>
<dbReference type="SUPFAM" id="SSF52317">
    <property type="entry name" value="Class I glutamine amidotransferase-like"/>
    <property type="match status" value="1"/>
</dbReference>
<dbReference type="GO" id="GO:0106415">
    <property type="term" value="F:muramoyltetrapeptide carboxypeptidase activity"/>
    <property type="evidence" value="ECO:0007669"/>
    <property type="project" value="UniProtKB-EC"/>
</dbReference>
<comment type="similarity">
    <text evidence="1">Belongs to the peptidase S66 family.</text>
</comment>
<keyword evidence="10" id="KW-1185">Reference proteome</keyword>
<keyword evidence="3" id="KW-0645">Protease</keyword>
<evidence type="ECO:0000313" key="9">
    <source>
        <dbReference type="EMBL" id="OAQ21559.1"/>
    </source>
</evidence>